<dbReference type="AlphaFoldDB" id="A0A3G9G4Y3"/>
<reference evidence="3" key="1">
    <citation type="journal article" date="2017" name="Biotechnol. Biofuels">
        <title>Evaluation of environmental bacterial communities as a factor affecting the growth of duckweed Lemna minor.</title>
        <authorList>
            <person name="Ishizawa H."/>
            <person name="Kuroda M."/>
            <person name="Morikawa M."/>
            <person name="Ike M."/>
        </authorList>
    </citation>
    <scope>NUCLEOTIDE SEQUENCE [LARGE SCALE GENOMIC DNA]</scope>
    <source>
        <strain evidence="3">M6</strain>
    </source>
</reference>
<evidence type="ECO:0000259" key="1">
    <source>
        <dbReference type="Pfam" id="PF01575"/>
    </source>
</evidence>
<organism evidence="2 3">
    <name type="scientific">Asticcacaulis excentricus</name>
    <dbReference type="NCBI Taxonomy" id="78587"/>
    <lineage>
        <taxon>Bacteria</taxon>
        <taxon>Pseudomonadati</taxon>
        <taxon>Pseudomonadota</taxon>
        <taxon>Alphaproteobacteria</taxon>
        <taxon>Caulobacterales</taxon>
        <taxon>Caulobacteraceae</taxon>
        <taxon>Asticcacaulis</taxon>
    </lineage>
</organism>
<evidence type="ECO:0000313" key="2">
    <source>
        <dbReference type="EMBL" id="BBF81827.1"/>
    </source>
</evidence>
<dbReference type="CDD" id="cd03449">
    <property type="entry name" value="R_hydratase"/>
    <property type="match status" value="1"/>
</dbReference>
<dbReference type="InterPro" id="IPR050965">
    <property type="entry name" value="UPF0336/Enoyl-CoA_hydratase"/>
</dbReference>
<name>A0A3G9G4Y3_9CAUL</name>
<dbReference type="SUPFAM" id="SSF54637">
    <property type="entry name" value="Thioesterase/thiol ester dehydrase-isomerase"/>
    <property type="match status" value="1"/>
</dbReference>
<dbReference type="GO" id="GO:0019171">
    <property type="term" value="F:(3R)-hydroxyacyl-[acyl-carrier-protein] dehydratase activity"/>
    <property type="evidence" value="ECO:0007669"/>
    <property type="project" value="TreeGrafter"/>
</dbReference>
<dbReference type="Gene3D" id="3.10.129.10">
    <property type="entry name" value="Hotdog Thioesterase"/>
    <property type="match status" value="1"/>
</dbReference>
<dbReference type="Proteomes" id="UP000278756">
    <property type="component" value="Chromosome 2"/>
</dbReference>
<dbReference type="PANTHER" id="PTHR43437">
    <property type="entry name" value="HYDROXYACYL-THIOESTER DEHYDRATASE TYPE 2, MITOCHONDRIAL-RELATED"/>
    <property type="match status" value="1"/>
</dbReference>
<accession>A0A3G9G4Y3</accession>
<dbReference type="InterPro" id="IPR029069">
    <property type="entry name" value="HotDog_dom_sf"/>
</dbReference>
<protein>
    <submittedName>
        <fullName evidence="2">MaoC-like dehydratase</fullName>
    </submittedName>
</protein>
<proteinExistence type="predicted"/>
<dbReference type="Pfam" id="PF01575">
    <property type="entry name" value="MaoC_dehydratas"/>
    <property type="match status" value="1"/>
</dbReference>
<gene>
    <name evidence="2" type="ORF">EM6_2435</name>
</gene>
<dbReference type="EMBL" id="AP018828">
    <property type="protein sequence ID" value="BBF81827.1"/>
    <property type="molecule type" value="Genomic_DNA"/>
</dbReference>
<dbReference type="InterPro" id="IPR002539">
    <property type="entry name" value="MaoC-like_dom"/>
</dbReference>
<reference evidence="3" key="2">
    <citation type="journal article" date="2017" name="Plant Physiol. Biochem.">
        <title>Differential oxidative and antioxidative response of duckweed Lemna minor toward plant growth promoting/inhibiting bacteria.</title>
        <authorList>
            <person name="Ishizawa H."/>
            <person name="Kuroda M."/>
            <person name="Morikawa M."/>
            <person name="Ike M."/>
        </authorList>
    </citation>
    <scope>NUCLEOTIDE SEQUENCE [LARGE SCALE GENOMIC DNA]</scope>
    <source>
        <strain evidence="3">M6</strain>
    </source>
</reference>
<dbReference type="GO" id="GO:0006633">
    <property type="term" value="P:fatty acid biosynthetic process"/>
    <property type="evidence" value="ECO:0007669"/>
    <property type="project" value="TreeGrafter"/>
</dbReference>
<feature type="domain" description="MaoC-like" evidence="1">
    <location>
        <begin position="31"/>
        <end position="130"/>
    </location>
</feature>
<dbReference type="PANTHER" id="PTHR43437:SF3">
    <property type="entry name" value="HYDROXYACYL-THIOESTER DEHYDRATASE TYPE 2, MITOCHONDRIAL"/>
    <property type="match status" value="1"/>
</dbReference>
<sequence>MDQAKPPLEPLLMTDAVTVYLEDLSVGQSLERAFTATDAAIRAFADVSEDHNPVHVDEAYAATTPFKGRIAHGALLNAWISATIAGGLPGRGSIYVSQSLSFKRAVKIDDVVTITLTVTDIQPKTGVVTLTTVASVGGKTYAKGVAEVIAPRKPV</sequence>
<evidence type="ECO:0000313" key="3">
    <source>
        <dbReference type="Proteomes" id="UP000278756"/>
    </source>
</evidence>